<dbReference type="GO" id="GO:0016740">
    <property type="term" value="F:transferase activity"/>
    <property type="evidence" value="ECO:0007669"/>
    <property type="project" value="UniProtKB-KW"/>
</dbReference>
<dbReference type="InterPro" id="IPR036568">
    <property type="entry name" value="GGCT-like_sf"/>
</dbReference>
<name>A0A844G3Q0_9BACT</name>
<evidence type="ECO:0000259" key="1">
    <source>
        <dbReference type="Pfam" id="PF06094"/>
    </source>
</evidence>
<feature type="domain" description="Gamma-glutamylcyclotransferase AIG2-like" evidence="1">
    <location>
        <begin position="9"/>
        <end position="120"/>
    </location>
</feature>
<dbReference type="Pfam" id="PF06094">
    <property type="entry name" value="GGACT"/>
    <property type="match status" value="1"/>
</dbReference>
<evidence type="ECO:0000313" key="3">
    <source>
        <dbReference type="Proteomes" id="UP000435649"/>
    </source>
</evidence>
<dbReference type="EMBL" id="VUNS01000011">
    <property type="protein sequence ID" value="MST97552.1"/>
    <property type="molecule type" value="Genomic_DNA"/>
</dbReference>
<dbReference type="Gene3D" id="3.10.490.10">
    <property type="entry name" value="Gamma-glutamyl cyclotransferase-like"/>
    <property type="match status" value="1"/>
</dbReference>
<dbReference type="Proteomes" id="UP000435649">
    <property type="component" value="Unassembled WGS sequence"/>
</dbReference>
<dbReference type="SUPFAM" id="SSF110857">
    <property type="entry name" value="Gamma-glutamyl cyclotransferase-like"/>
    <property type="match status" value="1"/>
</dbReference>
<keyword evidence="2" id="KW-0808">Transferase</keyword>
<keyword evidence="3" id="KW-1185">Reference proteome</keyword>
<reference evidence="2 3" key="1">
    <citation type="submission" date="2019-08" db="EMBL/GenBank/DDBJ databases">
        <title>In-depth cultivation of the pig gut microbiome towards novel bacterial diversity and tailored functional studies.</title>
        <authorList>
            <person name="Wylensek D."/>
            <person name="Hitch T.C.A."/>
            <person name="Clavel T."/>
        </authorList>
    </citation>
    <scope>NUCLEOTIDE SEQUENCE [LARGE SCALE GENOMIC DNA]</scope>
    <source>
        <strain evidence="2 3">BBE-744-WT-12</strain>
    </source>
</reference>
<dbReference type="RefSeq" id="WP_154418496.1">
    <property type="nucleotide sequence ID" value="NZ_VUNS01000011.1"/>
</dbReference>
<gene>
    <name evidence="2" type="ORF">FYJ85_10930</name>
</gene>
<sequence>MKKETVLIAAYGTLRSGERNERFCRNAISRRIATISGTLYDTGWGFPAFVPKGDTPVTVELIAIPIRDWADVDRLEGYPRLYDRVLTDFRLPDGSTVQAWIYTINHLPEQAKVIPSGDWKAR</sequence>
<dbReference type="CDD" id="cd06661">
    <property type="entry name" value="GGCT_like"/>
    <property type="match status" value="1"/>
</dbReference>
<dbReference type="InterPro" id="IPR013024">
    <property type="entry name" value="GGCT-like"/>
</dbReference>
<proteinExistence type="predicted"/>
<organism evidence="2 3">
    <name type="scientific">Victivallis lenta</name>
    <dbReference type="NCBI Taxonomy" id="2606640"/>
    <lineage>
        <taxon>Bacteria</taxon>
        <taxon>Pseudomonadati</taxon>
        <taxon>Lentisphaerota</taxon>
        <taxon>Lentisphaeria</taxon>
        <taxon>Victivallales</taxon>
        <taxon>Victivallaceae</taxon>
        <taxon>Victivallis</taxon>
    </lineage>
</organism>
<dbReference type="AlphaFoldDB" id="A0A844G3Q0"/>
<protein>
    <submittedName>
        <fullName evidence="2">Gamma-glutamylcyclotransferase</fullName>
    </submittedName>
</protein>
<comment type="caution">
    <text evidence="2">The sequence shown here is derived from an EMBL/GenBank/DDBJ whole genome shotgun (WGS) entry which is preliminary data.</text>
</comment>
<accession>A0A844G3Q0</accession>
<evidence type="ECO:0000313" key="2">
    <source>
        <dbReference type="EMBL" id="MST97552.1"/>
    </source>
</evidence>
<dbReference type="InterPro" id="IPR009288">
    <property type="entry name" value="AIG2-like_dom"/>
</dbReference>